<name>X1DZ45_9ZZZZ</name>
<comment type="caution">
    <text evidence="1">The sequence shown here is derived from an EMBL/GenBank/DDBJ whole genome shotgun (WGS) entry which is preliminary data.</text>
</comment>
<dbReference type="AlphaFoldDB" id="X1DZ45"/>
<gene>
    <name evidence="1" type="ORF">S01H4_37620</name>
</gene>
<evidence type="ECO:0000313" key="1">
    <source>
        <dbReference type="EMBL" id="GAH01673.1"/>
    </source>
</evidence>
<protein>
    <submittedName>
        <fullName evidence="1">Uncharacterized protein</fullName>
    </submittedName>
</protein>
<reference evidence="1" key="1">
    <citation type="journal article" date="2014" name="Front. Microbiol.">
        <title>High frequency of phylogenetically diverse reductive dehalogenase-homologous genes in deep subseafloor sedimentary metagenomes.</title>
        <authorList>
            <person name="Kawai M."/>
            <person name="Futagami T."/>
            <person name="Toyoda A."/>
            <person name="Takaki Y."/>
            <person name="Nishi S."/>
            <person name="Hori S."/>
            <person name="Arai W."/>
            <person name="Tsubouchi T."/>
            <person name="Morono Y."/>
            <person name="Uchiyama I."/>
            <person name="Ito T."/>
            <person name="Fujiyama A."/>
            <person name="Inagaki F."/>
            <person name="Takami H."/>
        </authorList>
    </citation>
    <scope>NUCLEOTIDE SEQUENCE</scope>
    <source>
        <strain evidence="1">Expedition CK06-06</strain>
    </source>
</reference>
<organism evidence="1">
    <name type="scientific">marine sediment metagenome</name>
    <dbReference type="NCBI Taxonomy" id="412755"/>
    <lineage>
        <taxon>unclassified sequences</taxon>
        <taxon>metagenomes</taxon>
        <taxon>ecological metagenomes</taxon>
    </lineage>
</organism>
<accession>X1DZ45</accession>
<proteinExistence type="predicted"/>
<dbReference type="EMBL" id="BART01020229">
    <property type="protein sequence ID" value="GAH01673.1"/>
    <property type="molecule type" value="Genomic_DNA"/>
</dbReference>
<sequence>PSDSIVIITTAKKEIRKIPFYIPPVHRDLRVGKILLVRIRKESSSFISMPF</sequence>
<feature type="non-terminal residue" evidence="1">
    <location>
        <position position="1"/>
    </location>
</feature>